<accession>A0ABT0XKE5</accession>
<dbReference type="InterPro" id="IPR006059">
    <property type="entry name" value="SBP"/>
</dbReference>
<name>A0ABT0XKE5_9BACI</name>
<dbReference type="Proteomes" id="UP001203665">
    <property type="component" value="Unassembled WGS sequence"/>
</dbReference>
<proteinExistence type="predicted"/>
<dbReference type="PANTHER" id="PTHR43649">
    <property type="entry name" value="ARABINOSE-BINDING PROTEIN-RELATED"/>
    <property type="match status" value="1"/>
</dbReference>
<reference evidence="1" key="1">
    <citation type="submission" date="2022-06" db="EMBL/GenBank/DDBJ databases">
        <title>Alkalicoccobacillus porphyridii sp. nov., isolated from a marine red alga, Porphyridium purpureum and reclassification of Shouchella plakortidis and Shouchella gibsonii as Alkalicoccobacillus plakortidis comb. nov. and Alkalicoccobacillus gibsonii comb. nov.</title>
        <authorList>
            <person name="Kim K.H."/>
            <person name="Lee J.K."/>
            <person name="Han D.M."/>
            <person name="Baek J.H."/>
            <person name="Jeon C.O."/>
        </authorList>
    </citation>
    <scope>NUCLEOTIDE SEQUENCE</scope>
    <source>
        <strain evidence="1">DSM 19153</strain>
    </source>
</reference>
<dbReference type="SUPFAM" id="SSF53850">
    <property type="entry name" value="Periplasmic binding protein-like II"/>
    <property type="match status" value="1"/>
</dbReference>
<evidence type="ECO:0000313" key="1">
    <source>
        <dbReference type="EMBL" id="MCM2676366.1"/>
    </source>
</evidence>
<evidence type="ECO:0000313" key="2">
    <source>
        <dbReference type="Proteomes" id="UP001203665"/>
    </source>
</evidence>
<comment type="caution">
    <text evidence="1">The sequence shown here is derived from an EMBL/GenBank/DDBJ whole genome shotgun (WGS) entry which is preliminary data.</text>
</comment>
<protein>
    <submittedName>
        <fullName evidence="1">Sugar ABC transporter substrate-binding protein</fullName>
    </submittedName>
</protein>
<dbReference type="RefSeq" id="WP_251608401.1">
    <property type="nucleotide sequence ID" value="NZ_JAMQJY010000001.1"/>
</dbReference>
<sequence length="420" mass="46577">MKRKWLMGLAGTMLITGLVGCGSESDGDASDNKSVTLRMLAWGNGPAELEGDKEILDVFEEENPGIKVELIHVPYDNVNEKFVTMSAGGDKPDVTWVRDTALQSFASQNLLMELDELLAEAGLSEDEWLPGAWEMGRYEDNVYALPRDLITHHIVYNKDMFDEAGVDYPEEGWTWDDFLEKAKDLTVEENGKITQFGTSGYYWMEALLQNGGEVFSMDGTEVLIDTPESVEAISWIRDLSNLHKVSPTATESEGLGDLFLAGRAAMGIAGPWHWRAYAEDGNFEWDIQEMPGGKEGNKSQLLGLPVAIGSQTEHPEEAWKLLEFLTHGKGQEIQADIVGAYPSVISAADTFGTSHYAPDNIAIVAKAMEENTVVQSFFPEKSEALTNVQPVIDQINNKDLDVEDELKKLGDKLRTEYNKK</sequence>
<dbReference type="PANTHER" id="PTHR43649:SF12">
    <property type="entry name" value="DIACETYLCHITOBIOSE BINDING PROTEIN DASA"/>
    <property type="match status" value="1"/>
</dbReference>
<organism evidence="1 2">
    <name type="scientific">Alkalicoccobacillus plakortidis</name>
    <dbReference type="NCBI Taxonomy" id="444060"/>
    <lineage>
        <taxon>Bacteria</taxon>
        <taxon>Bacillati</taxon>
        <taxon>Bacillota</taxon>
        <taxon>Bacilli</taxon>
        <taxon>Bacillales</taxon>
        <taxon>Bacillaceae</taxon>
        <taxon>Alkalicoccobacillus</taxon>
    </lineage>
</organism>
<dbReference type="PROSITE" id="PS51257">
    <property type="entry name" value="PROKAR_LIPOPROTEIN"/>
    <property type="match status" value="1"/>
</dbReference>
<dbReference type="CDD" id="cd13585">
    <property type="entry name" value="PBP2_TMBP_like"/>
    <property type="match status" value="1"/>
</dbReference>
<dbReference type="EMBL" id="JAMQJY010000001">
    <property type="protein sequence ID" value="MCM2676366.1"/>
    <property type="molecule type" value="Genomic_DNA"/>
</dbReference>
<dbReference type="Pfam" id="PF01547">
    <property type="entry name" value="SBP_bac_1"/>
    <property type="match status" value="1"/>
</dbReference>
<keyword evidence="2" id="KW-1185">Reference proteome</keyword>
<dbReference type="Gene3D" id="3.40.190.10">
    <property type="entry name" value="Periplasmic binding protein-like II"/>
    <property type="match status" value="1"/>
</dbReference>
<dbReference type="InterPro" id="IPR050490">
    <property type="entry name" value="Bact_solute-bd_prot1"/>
</dbReference>
<gene>
    <name evidence="1" type="ORF">NDM98_13280</name>
</gene>